<keyword evidence="12" id="KW-1185">Reference proteome</keyword>
<reference evidence="9 11" key="2">
    <citation type="submission" date="2018-11" db="EMBL/GenBank/DDBJ databases">
        <authorList>
            <consortium name="Pathogen Informatics"/>
        </authorList>
    </citation>
    <scope>NUCLEOTIDE SEQUENCE [LARGE SCALE GENOMIC DNA]</scope>
</reference>
<feature type="transmembrane region" description="Helical" evidence="8">
    <location>
        <begin position="345"/>
        <end position="362"/>
    </location>
</feature>
<comment type="similarity">
    <text evidence="2">Belongs to the SLC29A/ENT transporter (TC 2.A.57) family.</text>
</comment>
<dbReference type="PRINTS" id="PR01130">
    <property type="entry name" value="DERENTRNSPRT"/>
</dbReference>
<evidence type="ECO:0000256" key="1">
    <source>
        <dbReference type="ARBA" id="ARBA00004141"/>
    </source>
</evidence>
<feature type="transmembrane region" description="Helical" evidence="8">
    <location>
        <begin position="31"/>
        <end position="51"/>
    </location>
</feature>
<organism evidence="13">
    <name type="scientific">Hymenolepis diminuta</name>
    <name type="common">Rat tapeworm</name>
    <dbReference type="NCBI Taxonomy" id="6216"/>
    <lineage>
        <taxon>Eukaryota</taxon>
        <taxon>Metazoa</taxon>
        <taxon>Spiralia</taxon>
        <taxon>Lophotrochozoa</taxon>
        <taxon>Platyhelminthes</taxon>
        <taxon>Cestoda</taxon>
        <taxon>Eucestoda</taxon>
        <taxon>Cyclophyllidea</taxon>
        <taxon>Hymenolepididae</taxon>
        <taxon>Hymenolepis</taxon>
    </lineage>
</organism>
<dbReference type="PIRSF" id="PIRSF016379">
    <property type="entry name" value="ENT"/>
    <property type="match status" value="1"/>
</dbReference>
<dbReference type="SUPFAM" id="SSF103473">
    <property type="entry name" value="MFS general substrate transporter"/>
    <property type="match status" value="1"/>
</dbReference>
<feature type="transmembrane region" description="Helical" evidence="8">
    <location>
        <begin position="382"/>
        <end position="403"/>
    </location>
</feature>
<feature type="transmembrane region" description="Helical" evidence="8">
    <location>
        <begin position="312"/>
        <end position="333"/>
    </location>
</feature>
<reference evidence="10 12" key="3">
    <citation type="submission" date="2019-07" db="EMBL/GenBank/DDBJ databases">
        <authorList>
            <person name="Jastrzebski P J."/>
            <person name="Paukszto L."/>
            <person name="Jastrzebski P J."/>
        </authorList>
    </citation>
    <scope>NUCLEOTIDE SEQUENCE [LARGE SCALE GENOMIC DNA]</scope>
    <source>
        <strain evidence="10 12">WMS-il1</strain>
    </source>
</reference>
<dbReference type="InterPro" id="IPR002259">
    <property type="entry name" value="Eqnu_transpt"/>
</dbReference>
<keyword evidence="6 8" id="KW-0472">Membrane</keyword>
<evidence type="ECO:0000313" key="12">
    <source>
        <dbReference type="Proteomes" id="UP000321570"/>
    </source>
</evidence>
<accession>A0A0R3STI1</accession>
<comment type="subcellular location">
    <subcellularLocation>
        <location evidence="1">Membrane</location>
        <topology evidence="1">Multi-pass membrane protein</topology>
    </subcellularLocation>
</comment>
<evidence type="ECO:0000256" key="6">
    <source>
        <dbReference type="ARBA" id="ARBA00023136"/>
    </source>
</evidence>
<reference evidence="13" key="1">
    <citation type="submission" date="2017-02" db="UniProtKB">
        <authorList>
            <consortium name="WormBaseParasite"/>
        </authorList>
    </citation>
    <scope>IDENTIFICATION</scope>
</reference>
<dbReference type="WBParaSite" id="HDID_0000871601-mRNA-1">
    <property type="protein sequence ID" value="HDID_0000871601-mRNA-1"/>
    <property type="gene ID" value="HDID_0000871601"/>
</dbReference>
<dbReference type="AlphaFoldDB" id="A0A0R3STI1"/>
<feature type="transmembrane region" description="Helical" evidence="8">
    <location>
        <begin position="186"/>
        <end position="205"/>
    </location>
</feature>
<keyword evidence="5 8" id="KW-1133">Transmembrane helix</keyword>
<dbReference type="GO" id="GO:0005337">
    <property type="term" value="F:nucleoside transmembrane transporter activity"/>
    <property type="evidence" value="ECO:0007669"/>
    <property type="project" value="InterPro"/>
</dbReference>
<dbReference type="Pfam" id="PF01733">
    <property type="entry name" value="Nucleoside_tran"/>
    <property type="match status" value="1"/>
</dbReference>
<name>A0A0R3STI1_HYMDI</name>
<dbReference type="OrthoDB" id="46396at2759"/>
<keyword evidence="4 8" id="KW-0812">Transmembrane</keyword>
<dbReference type="PANTHER" id="PTHR10332:SF88">
    <property type="entry name" value="EQUILIBRATIVE NUCLEOSIDE TRANSPORTER 1, ISOFORM A"/>
    <property type="match status" value="1"/>
</dbReference>
<dbReference type="Proteomes" id="UP000274504">
    <property type="component" value="Unassembled WGS sequence"/>
</dbReference>
<keyword evidence="3" id="KW-0813">Transport</keyword>
<feature type="transmembrane region" description="Helical" evidence="8">
    <location>
        <begin position="85"/>
        <end position="107"/>
    </location>
</feature>
<evidence type="ECO:0000313" key="9">
    <source>
        <dbReference type="EMBL" id="VDL61032.1"/>
    </source>
</evidence>
<evidence type="ECO:0000256" key="4">
    <source>
        <dbReference type="ARBA" id="ARBA00022692"/>
    </source>
</evidence>
<evidence type="ECO:0000313" key="11">
    <source>
        <dbReference type="Proteomes" id="UP000274504"/>
    </source>
</evidence>
<dbReference type="GO" id="GO:0005886">
    <property type="term" value="C:plasma membrane"/>
    <property type="evidence" value="ECO:0007669"/>
    <property type="project" value="TreeGrafter"/>
</dbReference>
<proteinExistence type="inferred from homology"/>
<feature type="region of interest" description="Disordered" evidence="7">
    <location>
        <begin position="1"/>
        <end position="21"/>
    </location>
</feature>
<feature type="transmembrane region" description="Helical" evidence="8">
    <location>
        <begin position="277"/>
        <end position="300"/>
    </location>
</feature>
<dbReference type="PANTHER" id="PTHR10332">
    <property type="entry name" value="EQUILIBRATIVE NUCLEOSIDE TRANSPORTER"/>
    <property type="match status" value="1"/>
</dbReference>
<sequence length="441" mass="49308">MTEDKPVMSESAKLGNEAGYPNSPPRDSFRLTFIIFYFIGIGTLLPWNFFITANQYFQYQLRNQSLTDDVDPLLPQYRTELQKVFSTYLTISSMVPATLGNFLNLLIKDWLPVYPRLLGSSAVMLTIFIITTIFTKVSIDTYTFFTLTLATVAINNVASAINQGSTYGILSVLPGSNVRGFLEGQAVAGIIAAVASIITIAAASSPTEVGFAYFLIAVGIIALTIFLFIVLFKNPYFQYYWSRRNVAMHDDASLGSKIRTTFKNLYLAMYDVKWTGITTFFIFTCTLSVFPSVFILLIPVNFDDENVWHTKYFHAVIVFLNFNISDYVGRMLVTWFKWPKFEQRRILMFLAIARFLLVPLALLCNIDSERFPALLLHDSFPFILVMLLGLTNGYFVSLAVGYAPKYATPGNEEGCGIATSTYIALGLVTGVAMSYGLVALV</sequence>
<evidence type="ECO:0000313" key="10">
    <source>
        <dbReference type="EMBL" id="VUZ43005.1"/>
    </source>
</evidence>
<feature type="transmembrane region" description="Helical" evidence="8">
    <location>
        <begin position="415"/>
        <end position="438"/>
    </location>
</feature>
<gene>
    <name evidence="9" type="ORF">HDID_LOCUS8714</name>
    <name evidence="10" type="ORF">WMSIL1_LOCUS3489</name>
</gene>
<dbReference type="InterPro" id="IPR036259">
    <property type="entry name" value="MFS_trans_sf"/>
</dbReference>
<evidence type="ECO:0000256" key="5">
    <source>
        <dbReference type="ARBA" id="ARBA00022989"/>
    </source>
</evidence>
<protein>
    <submittedName>
        <fullName evidence="13">Equilibrative nucleoside transporter 1-like</fullName>
    </submittedName>
</protein>
<evidence type="ECO:0000313" key="13">
    <source>
        <dbReference type="WBParaSite" id="HDID_0000871601-mRNA-1"/>
    </source>
</evidence>
<feature type="transmembrane region" description="Helical" evidence="8">
    <location>
        <begin position="113"/>
        <end position="134"/>
    </location>
</feature>
<evidence type="ECO:0000256" key="7">
    <source>
        <dbReference type="SAM" id="MobiDB-lite"/>
    </source>
</evidence>
<evidence type="ECO:0000256" key="8">
    <source>
        <dbReference type="SAM" id="Phobius"/>
    </source>
</evidence>
<dbReference type="Proteomes" id="UP000321570">
    <property type="component" value="Unassembled WGS sequence"/>
</dbReference>
<feature type="transmembrane region" description="Helical" evidence="8">
    <location>
        <begin position="211"/>
        <end position="232"/>
    </location>
</feature>
<evidence type="ECO:0000256" key="3">
    <source>
        <dbReference type="ARBA" id="ARBA00022448"/>
    </source>
</evidence>
<evidence type="ECO:0000256" key="2">
    <source>
        <dbReference type="ARBA" id="ARBA00007965"/>
    </source>
</evidence>
<dbReference type="EMBL" id="UYSG01011130">
    <property type="protein sequence ID" value="VDL61032.1"/>
    <property type="molecule type" value="Genomic_DNA"/>
</dbReference>
<dbReference type="EMBL" id="CABIJS010000110">
    <property type="protein sequence ID" value="VUZ43005.1"/>
    <property type="molecule type" value="Genomic_DNA"/>
</dbReference>